<protein>
    <submittedName>
        <fullName evidence="1">Uncharacterized protein</fullName>
    </submittedName>
</protein>
<comment type="caution">
    <text evidence="1">The sequence shown here is derived from an EMBL/GenBank/DDBJ whole genome shotgun (WGS) entry which is preliminary data.</text>
</comment>
<dbReference type="InterPro" id="IPR046170">
    <property type="entry name" value="DUF6172"/>
</dbReference>
<sequence length="94" mass="11316">MKKTFQLVHPKIKYPRMIEAVKAEVRKYLKRNRRKTLPEGFDYWDFDCKYGDTEAEAKEIHLSEIDKHIDQAEKNELESFYIEIIGRAAKRLKK</sequence>
<accession>A6DHD4</accession>
<dbReference type="OrthoDB" id="9794656at2"/>
<dbReference type="EMBL" id="ABCK01000003">
    <property type="protein sequence ID" value="EDM29017.1"/>
    <property type="molecule type" value="Genomic_DNA"/>
</dbReference>
<reference evidence="1 2" key="1">
    <citation type="journal article" date="2010" name="J. Bacteriol.">
        <title>Genome sequence of Lentisphaera araneosa HTCC2155T, the type species of the order Lentisphaerales in the phylum Lentisphaerae.</title>
        <authorList>
            <person name="Thrash J.C."/>
            <person name="Cho J.C."/>
            <person name="Vergin K.L."/>
            <person name="Morris R.M."/>
            <person name="Giovannoni S.J."/>
        </authorList>
    </citation>
    <scope>NUCLEOTIDE SEQUENCE [LARGE SCALE GENOMIC DNA]</scope>
    <source>
        <strain evidence="1 2">HTCC2155</strain>
    </source>
</reference>
<evidence type="ECO:0000313" key="1">
    <source>
        <dbReference type="EMBL" id="EDM29017.1"/>
    </source>
</evidence>
<evidence type="ECO:0000313" key="2">
    <source>
        <dbReference type="Proteomes" id="UP000004947"/>
    </source>
</evidence>
<dbReference type="Proteomes" id="UP000004947">
    <property type="component" value="Unassembled WGS sequence"/>
</dbReference>
<gene>
    <name evidence="1" type="ORF">LNTAR_14412</name>
</gene>
<proteinExistence type="predicted"/>
<name>A6DHD4_9BACT</name>
<organism evidence="1 2">
    <name type="scientific">Lentisphaera araneosa HTCC2155</name>
    <dbReference type="NCBI Taxonomy" id="313628"/>
    <lineage>
        <taxon>Bacteria</taxon>
        <taxon>Pseudomonadati</taxon>
        <taxon>Lentisphaerota</taxon>
        <taxon>Lentisphaeria</taxon>
        <taxon>Lentisphaerales</taxon>
        <taxon>Lentisphaeraceae</taxon>
        <taxon>Lentisphaera</taxon>
    </lineage>
</organism>
<dbReference type="Pfam" id="PF19669">
    <property type="entry name" value="DUF6172"/>
    <property type="match status" value="1"/>
</dbReference>
<dbReference type="eggNOG" id="ENOG5032RT7">
    <property type="taxonomic scope" value="Bacteria"/>
</dbReference>
<dbReference type="AlphaFoldDB" id="A6DHD4"/>
<dbReference type="RefSeq" id="WP_007277319.1">
    <property type="nucleotide sequence ID" value="NZ_ABCK01000003.1"/>
</dbReference>
<keyword evidence="2" id="KW-1185">Reference proteome</keyword>
<dbReference type="STRING" id="313628.LNTAR_14412"/>